<reference evidence="1 2" key="1">
    <citation type="journal article" date="2012" name="Proc. Natl. Acad. Sci. U.S.A.">
        <title>Antigenic diversity is generated by distinct evolutionary mechanisms in African trypanosome species.</title>
        <authorList>
            <person name="Jackson A.P."/>
            <person name="Berry A."/>
            <person name="Aslett M."/>
            <person name="Allison H.C."/>
            <person name="Burton P."/>
            <person name="Vavrova-Anderson J."/>
            <person name="Brown R."/>
            <person name="Browne H."/>
            <person name="Corton N."/>
            <person name="Hauser H."/>
            <person name="Gamble J."/>
            <person name="Gilderthorp R."/>
            <person name="Marcello L."/>
            <person name="McQuillan J."/>
            <person name="Otto T.D."/>
            <person name="Quail M.A."/>
            <person name="Sanders M.J."/>
            <person name="van Tonder A."/>
            <person name="Ginger M.L."/>
            <person name="Field M.C."/>
            <person name="Barry J.D."/>
            <person name="Hertz-Fowler C."/>
            <person name="Berriman M."/>
        </authorList>
    </citation>
    <scope>NUCLEOTIDE SEQUENCE</scope>
    <source>
        <strain evidence="1 2">Y486</strain>
    </source>
</reference>
<dbReference type="EMBL" id="CAEX01007451">
    <property type="protein sequence ID" value="CCD21321.1"/>
    <property type="molecule type" value="Genomic_DNA"/>
</dbReference>
<dbReference type="Proteomes" id="UP000009027">
    <property type="component" value="Unassembled WGS sequence"/>
</dbReference>
<evidence type="ECO:0000313" key="2">
    <source>
        <dbReference type="Proteomes" id="UP000009027"/>
    </source>
</evidence>
<dbReference type="VEuPathDB" id="TriTrypDB:TvY486_0042340"/>
<keyword evidence="2" id="KW-1185">Reference proteome</keyword>
<name>F9WUS2_TRYVY</name>
<protein>
    <submittedName>
        <fullName evidence="1">Uncharacterized protein</fullName>
    </submittedName>
</protein>
<gene>
    <name evidence="1" type="ORF">TvY486_0042340</name>
</gene>
<evidence type="ECO:0000313" key="1">
    <source>
        <dbReference type="EMBL" id="CCD21321.1"/>
    </source>
</evidence>
<dbReference type="AlphaFoldDB" id="F9WUS2"/>
<organism evidence="1 2">
    <name type="scientific">Trypanosoma vivax (strain Y486)</name>
    <dbReference type="NCBI Taxonomy" id="1055687"/>
    <lineage>
        <taxon>Eukaryota</taxon>
        <taxon>Discoba</taxon>
        <taxon>Euglenozoa</taxon>
        <taxon>Kinetoplastea</taxon>
        <taxon>Metakinetoplastina</taxon>
        <taxon>Trypanosomatida</taxon>
        <taxon>Trypanosomatidae</taxon>
        <taxon>Trypanosoma</taxon>
        <taxon>Duttonella</taxon>
    </lineage>
</organism>
<sequence length="368" mass="38202">MHVFLETCACAVCVLFREAAHALASGPASKTCAPALLPLPVHVFMLCVAARSASSGPASLTLLMAVSSLVLFGESSARMQPYSLFFVSRAADACLPFELESMRHHLSTLGSVEAVSKASMVSSIGLYNASARAATSCARAPIVVCLSAALASARSAARRLCKRVSFPPVPGACRAASCVAFASASSMSVRLVPLRAASLPPSAARGSRPLVASASRFIFFTVANSVHMCSAPPVTTSAPFCAAAASAPRSVAASAASAAPIAAQCLMCLPSLSIPRWCLAPFYGLTPSFGSREPLPTCAHEKKRRGAAPRARRRMCAPAATPRVCSRLCSSEAARVASPMPRPPLVPCACEPGAPRCDRNSRRCVPRR</sequence>
<accession>F9WUS2</accession>
<proteinExistence type="predicted"/>